<organism evidence="2">
    <name type="scientific">marine sediment metagenome</name>
    <dbReference type="NCBI Taxonomy" id="412755"/>
    <lineage>
        <taxon>unclassified sequences</taxon>
        <taxon>metagenomes</taxon>
        <taxon>ecological metagenomes</taxon>
    </lineage>
</organism>
<comment type="caution">
    <text evidence="2">The sequence shown here is derived from an EMBL/GenBank/DDBJ whole genome shotgun (WGS) entry which is preliminary data.</text>
</comment>
<evidence type="ECO:0008006" key="3">
    <source>
        <dbReference type="Google" id="ProtNLM"/>
    </source>
</evidence>
<proteinExistence type="predicted"/>
<protein>
    <recommendedName>
        <fullName evidence="3">Type II toxin-antitoxin system RelE/ParE family toxin</fullName>
    </recommendedName>
</protein>
<accession>A0A0F9HBJ9</accession>
<sequence>MYRVVLLPDAEDSFRNLDKTVQLRIADKIDWLSRNADAIVHHPLTSLPDDLRGLCRIRAGDYRVLYWLYSEERIIKVYEIEHRSRKYRSLRKK</sequence>
<evidence type="ECO:0000256" key="1">
    <source>
        <dbReference type="ARBA" id="ARBA00022649"/>
    </source>
</evidence>
<dbReference type="AlphaFoldDB" id="A0A0F9HBJ9"/>
<reference evidence="2" key="1">
    <citation type="journal article" date="2015" name="Nature">
        <title>Complex archaea that bridge the gap between prokaryotes and eukaryotes.</title>
        <authorList>
            <person name="Spang A."/>
            <person name="Saw J.H."/>
            <person name="Jorgensen S.L."/>
            <person name="Zaremba-Niedzwiedzka K."/>
            <person name="Martijn J."/>
            <person name="Lind A.E."/>
            <person name="van Eijk R."/>
            <person name="Schleper C."/>
            <person name="Guy L."/>
            <person name="Ettema T.J."/>
        </authorList>
    </citation>
    <scope>NUCLEOTIDE SEQUENCE</scope>
</reference>
<dbReference type="InterPro" id="IPR035093">
    <property type="entry name" value="RelE/ParE_toxin_dom_sf"/>
</dbReference>
<gene>
    <name evidence="2" type="ORF">LCGC14_1723110</name>
</gene>
<name>A0A0F9HBJ9_9ZZZZ</name>
<keyword evidence="1" id="KW-1277">Toxin-antitoxin system</keyword>
<dbReference type="EMBL" id="LAZR01015533">
    <property type="protein sequence ID" value="KKM09143.1"/>
    <property type="molecule type" value="Genomic_DNA"/>
</dbReference>
<evidence type="ECO:0000313" key="2">
    <source>
        <dbReference type="EMBL" id="KKM09143.1"/>
    </source>
</evidence>
<dbReference type="Gene3D" id="3.30.2310.20">
    <property type="entry name" value="RelE-like"/>
    <property type="match status" value="1"/>
</dbReference>
<dbReference type="SUPFAM" id="SSF143011">
    <property type="entry name" value="RelE-like"/>
    <property type="match status" value="1"/>
</dbReference>
<dbReference type="InterPro" id="IPR007712">
    <property type="entry name" value="RelE/ParE_toxin"/>
</dbReference>
<dbReference type="Pfam" id="PF05016">
    <property type="entry name" value="ParE_toxin"/>
    <property type="match status" value="1"/>
</dbReference>